<dbReference type="AlphaFoldDB" id="A0A8S1JFT8"/>
<comment type="caution">
    <text evidence="2">The sequence shown here is derived from an EMBL/GenBank/DDBJ whole genome shotgun (WGS) entry which is preliminary data.</text>
</comment>
<feature type="compositionally biased region" description="Basic residues" evidence="1">
    <location>
        <begin position="151"/>
        <end position="160"/>
    </location>
</feature>
<gene>
    <name evidence="2" type="ORF">OSTQU699_LOCUS8235</name>
</gene>
<dbReference type="EMBL" id="CAJHUC010001986">
    <property type="protein sequence ID" value="CAD7702878.1"/>
    <property type="molecule type" value="Genomic_DNA"/>
</dbReference>
<reference evidence="2" key="1">
    <citation type="submission" date="2020-12" db="EMBL/GenBank/DDBJ databases">
        <authorList>
            <person name="Iha C."/>
        </authorList>
    </citation>
    <scope>NUCLEOTIDE SEQUENCE</scope>
</reference>
<sequence>MQGSTSTTNCREHHTLGPWTAVPEATRVGSPCYPAPPTFRIMSAQKPPPPAAPLPASHAPLVRADCMRRFLSCVRAKAWGAQDAAHKPGLQHLRPGGAEMQRTRPSRPEGMRKRGCPFCPLQGALKAATGVPLGFYQLYKERQTWGSAQQCHKRRGRRRQCSPVPPTLRAMPAQEPLPTAAPLPTHHAPLVWSVCLWRLQICVCARPWAAQDATCKPGLQHLRPGGAEMQRMWPSRPEGMRKRGCPVCALEGALNATVGVLQGFSQRYNERQIWGSAQKRHEARAAMPMLSRAANSQGLARPGTTAHSRAFASPPCPFGAAGLLVASSELCVCQALGGAGCHAQARLLVIRRCGQSSGIKGINHDVLHAGLRDDCRATCGCVERGGGFAGRHQAVSLCHSMEATDHTSLPDFCSWASSMQGEGA</sequence>
<feature type="region of interest" description="Disordered" evidence="1">
    <location>
        <begin position="149"/>
        <end position="172"/>
    </location>
</feature>
<feature type="region of interest" description="Disordered" evidence="1">
    <location>
        <begin position="85"/>
        <end position="112"/>
    </location>
</feature>
<protein>
    <submittedName>
        <fullName evidence="2">Uncharacterized protein</fullName>
    </submittedName>
</protein>
<keyword evidence="3" id="KW-1185">Reference proteome</keyword>
<accession>A0A8S1JFT8</accession>
<name>A0A8S1JFT8_9CHLO</name>
<organism evidence="2 3">
    <name type="scientific">Ostreobium quekettii</name>
    <dbReference type="NCBI Taxonomy" id="121088"/>
    <lineage>
        <taxon>Eukaryota</taxon>
        <taxon>Viridiplantae</taxon>
        <taxon>Chlorophyta</taxon>
        <taxon>core chlorophytes</taxon>
        <taxon>Ulvophyceae</taxon>
        <taxon>TCBD clade</taxon>
        <taxon>Bryopsidales</taxon>
        <taxon>Ostreobineae</taxon>
        <taxon>Ostreobiaceae</taxon>
        <taxon>Ostreobium</taxon>
    </lineage>
</organism>
<dbReference type="Proteomes" id="UP000708148">
    <property type="component" value="Unassembled WGS sequence"/>
</dbReference>
<evidence type="ECO:0000313" key="2">
    <source>
        <dbReference type="EMBL" id="CAD7702878.1"/>
    </source>
</evidence>
<proteinExistence type="predicted"/>
<evidence type="ECO:0000313" key="3">
    <source>
        <dbReference type="Proteomes" id="UP000708148"/>
    </source>
</evidence>
<evidence type="ECO:0000256" key="1">
    <source>
        <dbReference type="SAM" id="MobiDB-lite"/>
    </source>
</evidence>